<dbReference type="PANTHER" id="PTHR38344">
    <property type="entry name" value="UPF0753 PROTEIN AQ_863"/>
    <property type="match status" value="1"/>
</dbReference>
<evidence type="ECO:0000256" key="9">
    <source>
        <dbReference type="HAMAP-Rule" id="MF_00862"/>
    </source>
</evidence>
<dbReference type="InterPro" id="IPR018752">
    <property type="entry name" value="DabA"/>
</dbReference>
<feature type="transmembrane region" description="Helical" evidence="9">
    <location>
        <begin position="174"/>
        <end position="198"/>
    </location>
</feature>
<feature type="transmembrane region" description="Helical" evidence="9">
    <location>
        <begin position="6"/>
        <end position="23"/>
    </location>
</feature>
<feature type="transmembrane region" description="Helical" evidence="9">
    <location>
        <begin position="423"/>
        <end position="441"/>
    </location>
</feature>
<feature type="binding site" evidence="10">
    <location>
        <position position="863"/>
    </location>
    <ligand>
        <name>Zn(2+)</name>
        <dbReference type="ChEBI" id="CHEBI:29105"/>
    </ligand>
</feature>
<keyword evidence="15" id="KW-1185">Reference proteome</keyword>
<evidence type="ECO:0000256" key="5">
    <source>
        <dbReference type="ARBA" id="ARBA00022723"/>
    </source>
</evidence>
<feature type="transmembrane region" description="Helical" evidence="9">
    <location>
        <begin position="392"/>
        <end position="411"/>
    </location>
</feature>
<dbReference type="Pfam" id="PF00361">
    <property type="entry name" value="Proton_antipo_M"/>
    <property type="match status" value="1"/>
</dbReference>
<evidence type="ECO:0000259" key="12">
    <source>
        <dbReference type="Pfam" id="PF00361"/>
    </source>
</evidence>
<evidence type="ECO:0000256" key="7">
    <source>
        <dbReference type="ARBA" id="ARBA00022989"/>
    </source>
</evidence>
<comment type="subcellular location">
    <subcellularLocation>
        <location evidence="9">Cell membrane</location>
        <topology evidence="9">Multi-pass membrane protein</topology>
    </subcellularLocation>
    <subcellularLocation>
        <location evidence="10">Cell membrane</location>
        <topology evidence="10">Peripheral membrane protein</topology>
    </subcellularLocation>
    <subcellularLocation>
        <location evidence="1">Endomembrane system</location>
        <topology evidence="1">Multi-pass membrane protein</topology>
    </subcellularLocation>
    <subcellularLocation>
        <location evidence="11">Membrane</location>
        <topology evidence="11">Multi-pass membrane protein</topology>
    </subcellularLocation>
</comment>
<dbReference type="InterPro" id="IPR001750">
    <property type="entry name" value="ND/Mrp_TM"/>
</dbReference>
<dbReference type="InterPro" id="IPR001516">
    <property type="entry name" value="Proton_antipo_N"/>
</dbReference>
<organism evidence="14 15">
    <name type="scientific">Sphingomonas psychrolutea</name>
    <dbReference type="NCBI Taxonomy" id="1259676"/>
    <lineage>
        <taxon>Bacteria</taxon>
        <taxon>Pseudomonadati</taxon>
        <taxon>Pseudomonadota</taxon>
        <taxon>Alphaproteobacteria</taxon>
        <taxon>Sphingomonadales</taxon>
        <taxon>Sphingomonadaceae</taxon>
        <taxon>Sphingomonas</taxon>
    </lineage>
</organism>
<evidence type="ECO:0000313" key="14">
    <source>
        <dbReference type="EMBL" id="GGA34429.1"/>
    </source>
</evidence>
<dbReference type="InterPro" id="IPR046396">
    <property type="entry name" value="Transporter_DabB"/>
</dbReference>
<feature type="domain" description="NADH-Ubiquinone oxidoreductase (complex I) chain 5 N-terminal" evidence="13">
    <location>
        <begin position="70"/>
        <end position="111"/>
    </location>
</feature>
<dbReference type="PANTHER" id="PTHR38344:SF1">
    <property type="entry name" value="INORGANIC CARBON TRANSPORTER SUBUNIT DABA-RELATED"/>
    <property type="match status" value="1"/>
</dbReference>
<comment type="function">
    <text evidence="10">Part of an energy-coupled inorganic carbon pump.</text>
</comment>
<feature type="binding site" evidence="10">
    <location>
        <position position="1036"/>
    </location>
    <ligand>
        <name>Zn(2+)</name>
        <dbReference type="ChEBI" id="CHEBI:29105"/>
    </ligand>
</feature>
<feature type="transmembrane region" description="Helical" evidence="9">
    <location>
        <begin position="461"/>
        <end position="485"/>
    </location>
</feature>
<dbReference type="PRINTS" id="PR01434">
    <property type="entry name" value="NADHDHGNASE5"/>
</dbReference>
<name>A0ABQ1G1W8_9SPHN</name>
<comment type="cofactor">
    <cofactor evidence="10">
        <name>Zn(2+)</name>
        <dbReference type="ChEBI" id="CHEBI:29105"/>
    </cofactor>
</comment>
<keyword evidence="6 10" id="KW-0862">Zinc</keyword>
<feature type="domain" description="NADH:quinone oxidoreductase/Mrp antiporter transmembrane" evidence="12">
    <location>
        <begin position="128"/>
        <end position="347"/>
    </location>
</feature>
<comment type="similarity">
    <text evidence="9">Belongs to the inorganic carbon transporter (TC 9.A.2) DabB family.</text>
</comment>
<protein>
    <recommendedName>
        <fullName evidence="9 10">Multifunctional fusion protein</fullName>
    </recommendedName>
    <domain>
        <recommendedName>
            <fullName evidence="9">Probable inorganic carbon transporter subunit DabB</fullName>
        </recommendedName>
    </domain>
    <domain>
        <recommendedName>
            <fullName evidence="10">Probable inorganic carbon transporter subunit DabA</fullName>
        </recommendedName>
    </domain>
</protein>
<dbReference type="HAMAP" id="MF_00862">
    <property type="entry name" value="DabB"/>
    <property type="match status" value="1"/>
</dbReference>
<sequence>MPFDLLPFTAPLTLLLSAAIAFITPPRSIRGVARLAEGAALAAVAVAAISAVVLISHGPVESRVIGLAGVGFAARLDAVSVTLALLVSFVGWIVVRYSGTYLDGEARQGRFTGWLCVTLAAVLLLVLSGDLVQLVLAWVATSLGLHRLLLFYPDRVAAQRAARKKFVTARAADAALVGAAALLVISYGTSNIAAILTAARAGEGGGLAVAAAGLLAIAALLKSAQFPLHGWLTEVMEAPTPVSALLHAGVINAGGFLLIRFADVMLLAPGVLAVLVMIGGLTALFGGVVMLTQPAVKTSLAWSTVAQMGFMIMQCGLALFPLALLHIVAHSLYKAHSFLASGGAVERIAVTRRPGPVAIPNTKAVGRAFLVALGIYGAIGAAFGFHHQSPQGIALGAILIFGIAYLFAQGFADAAPRALTRRVAVYAVAASIGYFALHGLAQWLTTDALPATPMPGPLEWALIVLAVLSFGLVAIAQAMFPLWAYHPAAAGLRVHLSNGVYANALFDRLLGGWTVQPVRMSGKERKPMAKRFEPQTVDPSALFEAADAAARAIPPVWPLASSVAVNPYFGQSDQTLAETAALLARVAGAPVTMPRHWYRARIADGTVSDDDLAAALAIAPAALRPDSVAALKTATERSSEPIAALPTIADLAAAASGIDWPGIIAERFGAWAAAYFDEGQALWAAPTGRSAYAAWQAVATHDLTPEIAGLVGFARFVADAPETAAEASARAAGQLGFPAAAAQTYFHSLLITLGGWAQYARYKLWQAELSGANDATITDFLSIRLLWEEALFARYAPLIAGQWDAAIAAHAQPVAPSADAIVDAILQEACERAAQRDLGRTLSAAHPVADPTPVILQAAFCIDVRSEVFRRALESVHPGIQTLGFAGFFGLTASHRRFASDVAEHRLPVLLNPGLTSRSGENADFDADTLARYKARATRAWGRFKLAAISSFAFVEAAGPVYIGKLLRDAFALHANAVPNDPPPHAEPPLDLAARIGMAESILRAMSLTRDFAPLVLLVGHGANVVNNPHASGLQCGACGGYSGEVNARLLAGLLNDPAIRDGLRARAILIPAATLFLAALHDTTTDTVFIYAGDHPSPEHRAAVIRARGLLADAGALTRGERALRLPRALSESCLTRRSRDWAETRPEWALAGCKAFIAAPRSRTTGKSLQGRAFLHDYHWPDDAGFGVLKLIMTAPVVVASWISLQYYGSSVAPDLFGGGNKLLHNVVGGIGVVEGNGGTLRAGLPWQSLHDGVALAHEPLRLSVCIEAPREAMTAILERHPAVRALFDNRWLHLFALDDAGQMAWRYRGDLAWEAVVAAELAVAPARDPAVQA</sequence>
<dbReference type="Pfam" id="PF10070">
    <property type="entry name" value="DabA"/>
    <property type="match status" value="1"/>
</dbReference>
<comment type="caution">
    <text evidence="14">The sequence shown here is derived from an EMBL/GenBank/DDBJ whole genome shotgun (WGS) entry which is preliminary data.</text>
</comment>
<dbReference type="Pfam" id="PF00662">
    <property type="entry name" value="Proton_antipo_N"/>
    <property type="match status" value="1"/>
</dbReference>
<evidence type="ECO:0000256" key="2">
    <source>
        <dbReference type="ARBA" id="ARBA00022448"/>
    </source>
</evidence>
<evidence type="ECO:0000256" key="1">
    <source>
        <dbReference type="ARBA" id="ARBA00004127"/>
    </source>
</evidence>
<feature type="transmembrane region" description="Helical" evidence="9">
    <location>
        <begin position="266"/>
        <end position="291"/>
    </location>
</feature>
<reference evidence="15" key="1">
    <citation type="journal article" date="2019" name="Int. J. Syst. Evol. Microbiol.">
        <title>The Global Catalogue of Microorganisms (GCM) 10K type strain sequencing project: providing services to taxonomists for standard genome sequencing and annotation.</title>
        <authorList>
            <consortium name="The Broad Institute Genomics Platform"/>
            <consortium name="The Broad Institute Genome Sequencing Center for Infectious Disease"/>
            <person name="Wu L."/>
            <person name="Ma J."/>
        </authorList>
    </citation>
    <scope>NUCLEOTIDE SEQUENCE [LARGE SCALE GENOMIC DNA]</scope>
    <source>
        <strain evidence="15">CGMCC 1.10106</strain>
    </source>
</reference>
<feature type="transmembrane region" description="Helical" evidence="9">
    <location>
        <begin position="368"/>
        <end position="386"/>
    </location>
</feature>
<proteinExistence type="inferred from homology"/>
<dbReference type="EMBL" id="BMDW01000001">
    <property type="protein sequence ID" value="GGA34429.1"/>
    <property type="molecule type" value="Genomic_DNA"/>
</dbReference>
<dbReference type="HAMAP" id="MF_01871">
    <property type="entry name" value="DabA"/>
    <property type="match status" value="1"/>
</dbReference>
<feature type="transmembrane region" description="Helical" evidence="9">
    <location>
        <begin position="78"/>
        <end position="99"/>
    </location>
</feature>
<feature type="transmembrane region" description="Helical" evidence="9">
    <location>
        <begin position="311"/>
        <end position="329"/>
    </location>
</feature>
<dbReference type="Proteomes" id="UP000618591">
    <property type="component" value="Unassembled WGS sequence"/>
</dbReference>
<keyword evidence="4 9" id="KW-0812">Transmembrane</keyword>
<feature type="transmembrane region" description="Helical" evidence="9">
    <location>
        <begin position="35"/>
        <end position="58"/>
    </location>
</feature>
<feature type="binding site" evidence="10">
    <location>
        <position position="1021"/>
    </location>
    <ligand>
        <name>Zn(2+)</name>
        <dbReference type="ChEBI" id="CHEBI:29105"/>
    </ligand>
</feature>
<accession>A0ABQ1G1W8</accession>
<dbReference type="RefSeq" id="WP_188444808.1">
    <property type="nucleotide sequence ID" value="NZ_BMDW01000001.1"/>
</dbReference>
<keyword evidence="5 10" id="KW-0479">Metal-binding</keyword>
<keyword evidence="2 10" id="KW-0813">Transport</keyword>
<evidence type="ECO:0000256" key="10">
    <source>
        <dbReference type="HAMAP-Rule" id="MF_01871"/>
    </source>
</evidence>
<evidence type="ECO:0000256" key="11">
    <source>
        <dbReference type="RuleBase" id="RU000320"/>
    </source>
</evidence>
<feature type="binding site" evidence="10">
    <location>
        <position position="861"/>
    </location>
    <ligand>
        <name>Zn(2+)</name>
        <dbReference type="ChEBI" id="CHEBI:29105"/>
    </ligand>
</feature>
<feature type="transmembrane region" description="Helical" evidence="9">
    <location>
        <begin position="111"/>
        <end position="129"/>
    </location>
</feature>
<evidence type="ECO:0000256" key="3">
    <source>
        <dbReference type="ARBA" id="ARBA00022475"/>
    </source>
</evidence>
<keyword evidence="8 10" id="KW-0472">Membrane</keyword>
<gene>
    <name evidence="10" type="primary">dabA</name>
    <name evidence="9" type="synonym">dabB</name>
    <name evidence="14" type="ORF">GCM10011395_00950</name>
</gene>
<comment type="subunit">
    <text evidence="9">Forms a complex with DabA.</text>
</comment>
<evidence type="ECO:0000256" key="8">
    <source>
        <dbReference type="ARBA" id="ARBA00023136"/>
    </source>
</evidence>
<evidence type="ECO:0000259" key="13">
    <source>
        <dbReference type="Pfam" id="PF00662"/>
    </source>
</evidence>
<keyword evidence="7 9" id="KW-1133">Transmembrane helix</keyword>
<feature type="transmembrane region" description="Helical" evidence="9">
    <location>
        <begin position="204"/>
        <end position="221"/>
    </location>
</feature>
<evidence type="ECO:0000256" key="4">
    <source>
        <dbReference type="ARBA" id="ARBA00022692"/>
    </source>
</evidence>
<evidence type="ECO:0000256" key="6">
    <source>
        <dbReference type="ARBA" id="ARBA00022833"/>
    </source>
</evidence>
<comment type="subunit">
    <text evidence="10">Forms a complex with DabB.</text>
</comment>
<comment type="similarity">
    <text evidence="10">Belongs to the inorganic carbon transporter (TC 9.A.2) DabA family.</text>
</comment>
<evidence type="ECO:0000313" key="15">
    <source>
        <dbReference type="Proteomes" id="UP000618591"/>
    </source>
</evidence>
<keyword evidence="3 10" id="KW-1003">Cell membrane</keyword>